<keyword evidence="1" id="KW-0808">Transferase</keyword>
<gene>
    <name evidence="1" type="ORF">DFP97_10245</name>
</gene>
<name>A0A368W512_9BACL</name>
<dbReference type="GO" id="GO:0032259">
    <property type="term" value="P:methylation"/>
    <property type="evidence" value="ECO:0007669"/>
    <property type="project" value="UniProtKB-KW"/>
</dbReference>
<comment type="caution">
    <text evidence="1">The sequence shown here is derived from an EMBL/GenBank/DDBJ whole genome shotgun (WGS) entry which is preliminary data.</text>
</comment>
<reference evidence="1 2" key="1">
    <citation type="submission" date="2018-07" db="EMBL/GenBank/DDBJ databases">
        <title>Genomic Encyclopedia of Type Strains, Phase III (KMG-III): the genomes of soil and plant-associated and newly described type strains.</title>
        <authorList>
            <person name="Whitman W."/>
        </authorList>
    </citation>
    <scope>NUCLEOTIDE SEQUENCE [LARGE SCALE GENOMIC DNA]</scope>
    <source>
        <strain evidence="1 2">CECT 7506</strain>
    </source>
</reference>
<dbReference type="OrthoDB" id="176403at2"/>
<evidence type="ECO:0000313" key="2">
    <source>
        <dbReference type="Proteomes" id="UP000252415"/>
    </source>
</evidence>
<dbReference type="SUPFAM" id="SSF53335">
    <property type="entry name" value="S-adenosyl-L-methionine-dependent methyltransferases"/>
    <property type="match status" value="1"/>
</dbReference>
<dbReference type="InterPro" id="IPR029063">
    <property type="entry name" value="SAM-dependent_MTases_sf"/>
</dbReference>
<dbReference type="Gene3D" id="3.40.50.150">
    <property type="entry name" value="Vaccinia Virus protein VP39"/>
    <property type="match status" value="1"/>
</dbReference>
<dbReference type="EMBL" id="QPJD01000002">
    <property type="protein sequence ID" value="RCW50853.1"/>
    <property type="molecule type" value="Genomic_DNA"/>
</dbReference>
<dbReference type="RefSeq" id="WP_114378376.1">
    <property type="nucleotide sequence ID" value="NZ_QPJD01000002.1"/>
</dbReference>
<keyword evidence="1" id="KW-0489">Methyltransferase</keyword>
<organism evidence="1 2">
    <name type="scientific">Paenibacillus prosopidis</name>
    <dbReference type="NCBI Taxonomy" id="630520"/>
    <lineage>
        <taxon>Bacteria</taxon>
        <taxon>Bacillati</taxon>
        <taxon>Bacillota</taxon>
        <taxon>Bacilli</taxon>
        <taxon>Bacillales</taxon>
        <taxon>Paenibacillaceae</taxon>
        <taxon>Paenibacillus</taxon>
    </lineage>
</organism>
<evidence type="ECO:0000313" key="1">
    <source>
        <dbReference type="EMBL" id="RCW50853.1"/>
    </source>
</evidence>
<proteinExistence type="predicted"/>
<dbReference type="Proteomes" id="UP000252415">
    <property type="component" value="Unassembled WGS sequence"/>
</dbReference>
<accession>A0A368W512</accession>
<dbReference type="Pfam" id="PF13578">
    <property type="entry name" value="Methyltransf_24"/>
    <property type="match status" value="1"/>
</dbReference>
<dbReference type="GO" id="GO:0008168">
    <property type="term" value="F:methyltransferase activity"/>
    <property type="evidence" value="ECO:0007669"/>
    <property type="project" value="UniProtKB-KW"/>
</dbReference>
<sequence length="195" mass="21737">MSIIGRELFFQIFGSGEIEGELPLFMGFDAQPLVAFSRTFHPKTVIEFGIQRGATAKCILDNSPWIEKYIGIDLLPGTQTTVSIQQVEVPQIAGEYVKDDPRIELILKPNGTRDLSPEDLPAVDLILIDGDHSYEGVLFDTRLARQIIRKGGIICWHDYGNSLVPDVTKIIDELNLKEGNSICLIENGLLCFQFS</sequence>
<dbReference type="AlphaFoldDB" id="A0A368W512"/>
<protein>
    <submittedName>
        <fullName evidence="1">Methyltransferase family protein</fullName>
    </submittedName>
</protein>
<keyword evidence="2" id="KW-1185">Reference proteome</keyword>